<dbReference type="CDD" id="cd09910">
    <property type="entry name" value="NGN-insert_like"/>
    <property type="match status" value="1"/>
</dbReference>
<comment type="caution">
    <text evidence="2">The sequence shown here is derived from an EMBL/GenBank/DDBJ whole genome shotgun (WGS) entry which is preliminary data.</text>
</comment>
<organism evidence="2 3">
    <name type="scientific">Chitiniphilus shinanonensis</name>
    <dbReference type="NCBI Taxonomy" id="553088"/>
    <lineage>
        <taxon>Bacteria</taxon>
        <taxon>Pseudomonadati</taxon>
        <taxon>Pseudomonadota</taxon>
        <taxon>Betaproteobacteria</taxon>
        <taxon>Neisseriales</taxon>
        <taxon>Chitinibacteraceae</taxon>
        <taxon>Chitiniphilus</taxon>
    </lineage>
</organism>
<dbReference type="RefSeq" id="WP_018746681.1">
    <property type="nucleotide sequence ID" value="NZ_BAABUF010000002.1"/>
</dbReference>
<accession>A0ABQ6BT63</accession>
<dbReference type="Proteomes" id="UP001156836">
    <property type="component" value="Unassembled WGS sequence"/>
</dbReference>
<proteinExistence type="predicted"/>
<keyword evidence="1" id="KW-0472">Membrane</keyword>
<evidence type="ECO:0000313" key="3">
    <source>
        <dbReference type="Proteomes" id="UP001156836"/>
    </source>
</evidence>
<name>A0ABQ6BT63_9NEIS</name>
<evidence type="ECO:0000313" key="2">
    <source>
        <dbReference type="EMBL" id="GLS04799.1"/>
    </source>
</evidence>
<evidence type="ECO:0000256" key="1">
    <source>
        <dbReference type="SAM" id="Phobius"/>
    </source>
</evidence>
<reference evidence="3" key="1">
    <citation type="journal article" date="2019" name="Int. J. Syst. Evol. Microbiol.">
        <title>The Global Catalogue of Microorganisms (GCM) 10K type strain sequencing project: providing services to taxonomists for standard genome sequencing and annotation.</title>
        <authorList>
            <consortium name="The Broad Institute Genomics Platform"/>
            <consortium name="The Broad Institute Genome Sequencing Center for Infectious Disease"/>
            <person name="Wu L."/>
            <person name="Ma J."/>
        </authorList>
    </citation>
    <scope>NUCLEOTIDE SEQUENCE [LARGE SCALE GENOMIC DNA]</scope>
    <source>
        <strain evidence="3">NBRC 104970</strain>
    </source>
</reference>
<keyword evidence="1" id="KW-1133">Transmembrane helix</keyword>
<keyword evidence="1" id="KW-0812">Transmembrane</keyword>
<gene>
    <name evidence="2" type="ORF">GCM10007860_19470</name>
</gene>
<dbReference type="InterPro" id="IPR038690">
    <property type="entry name" value="NusG_2_sf"/>
</dbReference>
<protein>
    <recommendedName>
        <fullName evidence="4">NusG domain-containing protein</fullName>
    </recommendedName>
</protein>
<dbReference type="EMBL" id="BSOZ01000026">
    <property type="protein sequence ID" value="GLS04799.1"/>
    <property type="molecule type" value="Genomic_DNA"/>
</dbReference>
<dbReference type="Gene3D" id="2.60.320.10">
    <property type="entry name" value="N-utilization substance G protein NusG, insert domain"/>
    <property type="match status" value="1"/>
</dbReference>
<dbReference type="Pfam" id="PF07009">
    <property type="entry name" value="NusG_II"/>
    <property type="match status" value="1"/>
</dbReference>
<evidence type="ECO:0008006" key="4">
    <source>
        <dbReference type="Google" id="ProtNLM"/>
    </source>
</evidence>
<sequence>MIEAVRPGDWLILGLGALLAGWLFWWNWQQPAATRVRVYSNGRIYAEIDLAAHRRLDVPGPLGITRVEIDRGRARVAADPGPRQYCVQSGWLARAGESAICLPNHTAIALVGRTDAYDALGY</sequence>
<keyword evidence="3" id="KW-1185">Reference proteome</keyword>
<feature type="transmembrane region" description="Helical" evidence="1">
    <location>
        <begin position="10"/>
        <end position="28"/>
    </location>
</feature>